<sequence length="558" mass="61451">MLGLLTAFFVPGVASVDCYSRFNKLQGMSRILAGETDSEGNAVTSIGVATGMTLDLCLQTCGRGIWDNPERWLDFCEKFSTWLLPFLALVSQLPFGGDTPFENVMSILLNVGSPTLAAYSVTLTTLNSRWIHRRFSRISYPSAQSAARVLDNLQQSRLQVTEDDYVLSSLIVLPENDQYWAELLIFLDVKHSYTWSFSNIASIIWVAMAFLLTVIQTFLDNRESIDSNGIAVGFAWLWLLAIVTCSLNAAPRCDITLLGNAIERANQKLSLAKYMDQPESLDLTIQQPAISLDAEGGGSITSDERRTAPIYNYARMVPWSLSAGRMYAAFSAASYRAEHNIPVSAEIPWEQGTGQRVNPANRRGRRDQVAAYIQRPSDQLAEIAGGGSRSLHASLMALLLTSGTLGSAMLMDWYTPTIGLSCRSGTYMIYSLNSVLVWSMLMTANHLTTSIVSLEGKTGHRRFPYSASSAMLLWRAAKILACMNTIWIVSTCALGFAGVYENCWCNSAVLTQGPRAYIAMYFTQQDWWKPLVGITAFASLSVGGFVWFNIGLNPSAAK</sequence>
<proteinExistence type="predicted"/>
<gene>
    <name evidence="3" type="ORF">C8F04DRAFT_1138511</name>
</gene>
<keyword evidence="2" id="KW-0732">Signal</keyword>
<feature type="signal peptide" evidence="2">
    <location>
        <begin position="1"/>
        <end position="15"/>
    </location>
</feature>
<feature type="transmembrane region" description="Helical" evidence="1">
    <location>
        <begin position="200"/>
        <end position="219"/>
    </location>
</feature>
<protein>
    <submittedName>
        <fullName evidence="3">Uncharacterized protein</fullName>
    </submittedName>
</protein>
<accession>A0AAD6WPI7</accession>
<keyword evidence="1" id="KW-0472">Membrane</keyword>
<keyword evidence="4" id="KW-1185">Reference proteome</keyword>
<name>A0AAD6WPI7_9AGAR</name>
<feature type="transmembrane region" description="Helical" evidence="1">
    <location>
        <begin position="104"/>
        <end position="126"/>
    </location>
</feature>
<comment type="caution">
    <text evidence="3">The sequence shown here is derived from an EMBL/GenBank/DDBJ whole genome shotgun (WGS) entry which is preliminary data.</text>
</comment>
<dbReference type="Proteomes" id="UP001218188">
    <property type="component" value="Unassembled WGS sequence"/>
</dbReference>
<evidence type="ECO:0000313" key="3">
    <source>
        <dbReference type="EMBL" id="KAJ7022238.1"/>
    </source>
</evidence>
<evidence type="ECO:0000256" key="1">
    <source>
        <dbReference type="SAM" id="Phobius"/>
    </source>
</evidence>
<feature type="chain" id="PRO_5041911597" evidence="2">
    <location>
        <begin position="16"/>
        <end position="558"/>
    </location>
</feature>
<organism evidence="3 4">
    <name type="scientific">Mycena alexandri</name>
    <dbReference type="NCBI Taxonomy" id="1745969"/>
    <lineage>
        <taxon>Eukaryota</taxon>
        <taxon>Fungi</taxon>
        <taxon>Dikarya</taxon>
        <taxon>Basidiomycota</taxon>
        <taxon>Agaricomycotina</taxon>
        <taxon>Agaricomycetes</taxon>
        <taxon>Agaricomycetidae</taxon>
        <taxon>Agaricales</taxon>
        <taxon>Marasmiineae</taxon>
        <taxon>Mycenaceae</taxon>
        <taxon>Mycena</taxon>
    </lineage>
</organism>
<feature type="transmembrane region" description="Helical" evidence="1">
    <location>
        <begin position="231"/>
        <end position="250"/>
    </location>
</feature>
<keyword evidence="1" id="KW-1133">Transmembrane helix</keyword>
<keyword evidence="1" id="KW-0812">Transmembrane</keyword>
<dbReference type="EMBL" id="JARJCM010000213">
    <property type="protein sequence ID" value="KAJ7022238.1"/>
    <property type="molecule type" value="Genomic_DNA"/>
</dbReference>
<feature type="transmembrane region" description="Helical" evidence="1">
    <location>
        <begin position="531"/>
        <end position="552"/>
    </location>
</feature>
<evidence type="ECO:0000256" key="2">
    <source>
        <dbReference type="SAM" id="SignalP"/>
    </source>
</evidence>
<feature type="transmembrane region" description="Helical" evidence="1">
    <location>
        <begin position="476"/>
        <end position="500"/>
    </location>
</feature>
<dbReference type="AlphaFoldDB" id="A0AAD6WPI7"/>
<evidence type="ECO:0000313" key="4">
    <source>
        <dbReference type="Proteomes" id="UP001218188"/>
    </source>
</evidence>
<reference evidence="3" key="1">
    <citation type="submission" date="2023-03" db="EMBL/GenBank/DDBJ databases">
        <title>Massive genome expansion in bonnet fungi (Mycena s.s.) driven by repeated elements and novel gene families across ecological guilds.</title>
        <authorList>
            <consortium name="Lawrence Berkeley National Laboratory"/>
            <person name="Harder C.B."/>
            <person name="Miyauchi S."/>
            <person name="Viragh M."/>
            <person name="Kuo A."/>
            <person name="Thoen E."/>
            <person name="Andreopoulos B."/>
            <person name="Lu D."/>
            <person name="Skrede I."/>
            <person name="Drula E."/>
            <person name="Henrissat B."/>
            <person name="Morin E."/>
            <person name="Kohler A."/>
            <person name="Barry K."/>
            <person name="LaButti K."/>
            <person name="Morin E."/>
            <person name="Salamov A."/>
            <person name="Lipzen A."/>
            <person name="Mereny Z."/>
            <person name="Hegedus B."/>
            <person name="Baldrian P."/>
            <person name="Stursova M."/>
            <person name="Weitz H."/>
            <person name="Taylor A."/>
            <person name="Grigoriev I.V."/>
            <person name="Nagy L.G."/>
            <person name="Martin F."/>
            <person name="Kauserud H."/>
        </authorList>
    </citation>
    <scope>NUCLEOTIDE SEQUENCE</scope>
    <source>
        <strain evidence="3">CBHHK200</strain>
    </source>
</reference>